<comment type="caution">
    <text evidence="1">The sequence shown here is derived from an EMBL/GenBank/DDBJ whole genome shotgun (WGS) entry which is preliminary data.</text>
</comment>
<sequence>MDLLDRVLFLFKQKDWREVLELNKVECEVVTRKLLWVWPSESNLKLIKNTVNEFGLNGVISIGCGCGLFEWLLQEYSGLPVIGYEVNKEWWMSKYCNPHFIELNFPSLPPTEDILDPSYALLFCYFNNGPAFRDYVNCYNGDLIFIIGPGEGAGRHTDPEPFKPEFGGSKWTLCELQEVRDTKDFIAAYVREK</sequence>
<proteinExistence type="predicted"/>
<reference evidence="1 2" key="1">
    <citation type="submission" date="2017-03" db="EMBL/GenBank/DDBJ databases">
        <title>Genome of the blue death feigning beetle - Asbolus verrucosus.</title>
        <authorList>
            <person name="Rider S.D."/>
        </authorList>
    </citation>
    <scope>NUCLEOTIDE SEQUENCE [LARGE SCALE GENOMIC DNA]</scope>
    <source>
        <strain evidence="1">Butters</strain>
        <tissue evidence="1">Head and leg muscle</tissue>
    </source>
</reference>
<accession>A0A482W291</accession>
<evidence type="ECO:0000313" key="1">
    <source>
        <dbReference type="EMBL" id="RZC39230.1"/>
    </source>
</evidence>
<organism evidence="1 2">
    <name type="scientific">Asbolus verrucosus</name>
    <name type="common">Desert ironclad beetle</name>
    <dbReference type="NCBI Taxonomy" id="1661398"/>
    <lineage>
        <taxon>Eukaryota</taxon>
        <taxon>Metazoa</taxon>
        <taxon>Ecdysozoa</taxon>
        <taxon>Arthropoda</taxon>
        <taxon>Hexapoda</taxon>
        <taxon>Insecta</taxon>
        <taxon>Pterygota</taxon>
        <taxon>Neoptera</taxon>
        <taxon>Endopterygota</taxon>
        <taxon>Coleoptera</taxon>
        <taxon>Polyphaga</taxon>
        <taxon>Cucujiformia</taxon>
        <taxon>Tenebrionidae</taxon>
        <taxon>Pimeliinae</taxon>
        <taxon>Asbolus</taxon>
    </lineage>
</organism>
<dbReference type="EMBL" id="QDEB01036234">
    <property type="protein sequence ID" value="RZC39230.1"/>
    <property type="molecule type" value="Genomic_DNA"/>
</dbReference>
<protein>
    <submittedName>
        <fullName evidence="1">Uncharacterized protein</fullName>
    </submittedName>
</protein>
<dbReference type="Proteomes" id="UP000292052">
    <property type="component" value="Unassembled WGS sequence"/>
</dbReference>
<dbReference type="OrthoDB" id="6375980at2759"/>
<name>A0A482W291_ASBVE</name>
<evidence type="ECO:0000313" key="2">
    <source>
        <dbReference type="Proteomes" id="UP000292052"/>
    </source>
</evidence>
<keyword evidence="2" id="KW-1185">Reference proteome</keyword>
<gene>
    <name evidence="1" type="ORF">BDFB_001580</name>
</gene>
<dbReference type="AlphaFoldDB" id="A0A482W291"/>